<gene>
    <name evidence="2" type="ORF">SAMN04487865_101821</name>
</gene>
<protein>
    <recommendedName>
        <fullName evidence="4">Lipoprotein</fullName>
    </recommendedName>
</protein>
<evidence type="ECO:0000313" key="3">
    <source>
        <dbReference type="Proteomes" id="UP000243374"/>
    </source>
</evidence>
<accession>A0A662Z8S6</accession>
<dbReference type="EMBL" id="FOSF01000018">
    <property type="protein sequence ID" value="SFK05253.1"/>
    <property type="molecule type" value="Genomic_DNA"/>
</dbReference>
<dbReference type="PROSITE" id="PS51257">
    <property type="entry name" value="PROKAR_LIPOPROTEIN"/>
    <property type="match status" value="1"/>
</dbReference>
<feature type="coiled-coil region" evidence="1">
    <location>
        <begin position="102"/>
        <end position="159"/>
    </location>
</feature>
<dbReference type="AlphaFoldDB" id="A0A662Z8S6"/>
<organism evidence="2 3">
    <name type="scientific">Succinivibrio dextrinosolvens</name>
    <dbReference type="NCBI Taxonomy" id="83771"/>
    <lineage>
        <taxon>Bacteria</taxon>
        <taxon>Pseudomonadati</taxon>
        <taxon>Pseudomonadota</taxon>
        <taxon>Gammaproteobacteria</taxon>
        <taxon>Aeromonadales</taxon>
        <taxon>Succinivibrionaceae</taxon>
        <taxon>Succinivibrio</taxon>
    </lineage>
</organism>
<evidence type="ECO:0000313" key="2">
    <source>
        <dbReference type="EMBL" id="SFK05253.1"/>
    </source>
</evidence>
<name>A0A662Z8S6_9GAMM</name>
<keyword evidence="3" id="KW-1185">Reference proteome</keyword>
<dbReference type="Proteomes" id="UP000243374">
    <property type="component" value="Unassembled WGS sequence"/>
</dbReference>
<evidence type="ECO:0008006" key="4">
    <source>
        <dbReference type="Google" id="ProtNLM"/>
    </source>
</evidence>
<evidence type="ECO:0000256" key="1">
    <source>
        <dbReference type="SAM" id="Coils"/>
    </source>
</evidence>
<dbReference type="OrthoDB" id="8641858at2"/>
<proteinExistence type="predicted"/>
<keyword evidence="1" id="KW-0175">Coiled coil</keyword>
<reference evidence="2 3" key="1">
    <citation type="submission" date="2016-10" db="EMBL/GenBank/DDBJ databases">
        <authorList>
            <person name="Varghese N."/>
            <person name="Submissions S."/>
        </authorList>
    </citation>
    <scope>NUCLEOTIDE SEQUENCE [LARGE SCALE GENOMIC DNA]</scope>
    <source>
        <strain evidence="2 3">22B</strain>
    </source>
</reference>
<sequence length="166" mass="18300">MKNINKLVLLGSLFLTACTTTPEKCDPSISDPSFLDKLGCVASGSYEKRVNAKSQEIKDLAAQQKALSESVIELENQRSAIISDRATRLAEMDKINDNLFSLESALKQKNAMTKELQAKINNVKNSSEAVKNLDDNASIMEKTAKLAQLKKQYSELLDNMSLSISK</sequence>
<dbReference type="RefSeq" id="WP_074840395.1">
    <property type="nucleotide sequence ID" value="NZ_CP047056.1"/>
</dbReference>